<organism evidence="2 3">
    <name type="scientific">Laccaria amethystina LaAM-08-1</name>
    <dbReference type="NCBI Taxonomy" id="1095629"/>
    <lineage>
        <taxon>Eukaryota</taxon>
        <taxon>Fungi</taxon>
        <taxon>Dikarya</taxon>
        <taxon>Basidiomycota</taxon>
        <taxon>Agaricomycotina</taxon>
        <taxon>Agaricomycetes</taxon>
        <taxon>Agaricomycetidae</taxon>
        <taxon>Agaricales</taxon>
        <taxon>Agaricineae</taxon>
        <taxon>Hydnangiaceae</taxon>
        <taxon>Laccaria</taxon>
    </lineage>
</organism>
<evidence type="ECO:0000313" key="3">
    <source>
        <dbReference type="Proteomes" id="UP000054477"/>
    </source>
</evidence>
<protein>
    <submittedName>
        <fullName evidence="2">Uncharacterized protein</fullName>
    </submittedName>
</protein>
<keyword evidence="3" id="KW-1185">Reference proteome</keyword>
<feature type="compositionally biased region" description="Polar residues" evidence="1">
    <location>
        <begin position="34"/>
        <end position="43"/>
    </location>
</feature>
<dbReference type="STRING" id="1095629.A0A0C9X4K0"/>
<accession>A0A0C9X4K0</accession>
<dbReference type="HOGENOM" id="CLU_572462_0_0_1"/>
<feature type="compositionally biased region" description="Basic residues" evidence="1">
    <location>
        <begin position="1"/>
        <end position="15"/>
    </location>
</feature>
<gene>
    <name evidence="2" type="ORF">K443DRAFT_10768</name>
</gene>
<dbReference type="EMBL" id="KN838728">
    <property type="protein sequence ID" value="KIJ96233.1"/>
    <property type="molecule type" value="Genomic_DNA"/>
</dbReference>
<feature type="region of interest" description="Disordered" evidence="1">
    <location>
        <begin position="426"/>
        <end position="477"/>
    </location>
</feature>
<feature type="compositionally biased region" description="Basic and acidic residues" evidence="1">
    <location>
        <begin position="452"/>
        <end position="462"/>
    </location>
</feature>
<feature type="compositionally biased region" description="Basic residues" evidence="1">
    <location>
        <begin position="463"/>
        <end position="477"/>
    </location>
</feature>
<name>A0A0C9X4K0_9AGAR</name>
<dbReference type="AlphaFoldDB" id="A0A0C9X4K0"/>
<dbReference type="Proteomes" id="UP000054477">
    <property type="component" value="Unassembled WGS sequence"/>
</dbReference>
<reference evidence="3" key="2">
    <citation type="submission" date="2015-01" db="EMBL/GenBank/DDBJ databases">
        <title>Evolutionary Origins and Diversification of the Mycorrhizal Mutualists.</title>
        <authorList>
            <consortium name="DOE Joint Genome Institute"/>
            <consortium name="Mycorrhizal Genomics Consortium"/>
            <person name="Kohler A."/>
            <person name="Kuo A."/>
            <person name="Nagy L.G."/>
            <person name="Floudas D."/>
            <person name="Copeland A."/>
            <person name="Barry K.W."/>
            <person name="Cichocki N."/>
            <person name="Veneault-Fourrey C."/>
            <person name="LaButti K."/>
            <person name="Lindquist E.A."/>
            <person name="Lipzen A."/>
            <person name="Lundell T."/>
            <person name="Morin E."/>
            <person name="Murat C."/>
            <person name="Riley R."/>
            <person name="Ohm R."/>
            <person name="Sun H."/>
            <person name="Tunlid A."/>
            <person name="Henrissat B."/>
            <person name="Grigoriev I.V."/>
            <person name="Hibbett D.S."/>
            <person name="Martin F."/>
        </authorList>
    </citation>
    <scope>NUCLEOTIDE SEQUENCE [LARGE SCALE GENOMIC DNA]</scope>
    <source>
        <strain evidence="3">LaAM-08-1</strain>
    </source>
</reference>
<feature type="region of interest" description="Disordered" evidence="1">
    <location>
        <begin position="1"/>
        <end position="177"/>
    </location>
</feature>
<evidence type="ECO:0000256" key="1">
    <source>
        <dbReference type="SAM" id="MobiDB-lite"/>
    </source>
</evidence>
<evidence type="ECO:0000313" key="2">
    <source>
        <dbReference type="EMBL" id="KIJ96233.1"/>
    </source>
</evidence>
<sequence>MAPKSKKTAPAKLRKCQASNADQQPVKRSRHGHNNTLQENRPGSQLRGGRAQIAAQVGANTPTPVDNNTSAEAVTTASTRCHQAAATNKTEDVSHPLDENNLDPNQLNADEEPNEDNQHAEEDKNQDEEENDHGKEDNNHNKEDNNHNNHDEQHNQHDNNKANEKEQDANPNPNVNMVSATHQCATHAQPTTNTTTPAQATTNTNMCAHATTNTTHQHDVPANATNTTNTNTNPNAIDTNAATRQRAMPTGNESQEASMQNEGSIQLWLVHLREEFLHKAHHVQLVGCFGARPWAMPLTLVMPSGSSIVSHSVSALSGSCTGSRISAGRSPSTLPAVEQGSSSGHWFIGKEISPVLRKRLIEELNINANYTNPSATGLQFAWGRFLECTAALAQAKEMVEAGSWPADIPLFTEWMKGKKAVKFAAKSAAKSAKGGKEKEKKQGSGSGSGIGKQEEVAAEEVHNKKRSHKKKKVAASG</sequence>
<proteinExistence type="predicted"/>
<reference evidence="2 3" key="1">
    <citation type="submission" date="2014-04" db="EMBL/GenBank/DDBJ databases">
        <authorList>
            <consortium name="DOE Joint Genome Institute"/>
            <person name="Kuo A."/>
            <person name="Kohler A."/>
            <person name="Nagy L.G."/>
            <person name="Floudas D."/>
            <person name="Copeland A."/>
            <person name="Barry K.W."/>
            <person name="Cichocki N."/>
            <person name="Veneault-Fourrey C."/>
            <person name="LaButti K."/>
            <person name="Lindquist E.A."/>
            <person name="Lipzen A."/>
            <person name="Lundell T."/>
            <person name="Morin E."/>
            <person name="Murat C."/>
            <person name="Sun H."/>
            <person name="Tunlid A."/>
            <person name="Henrissat B."/>
            <person name="Grigoriev I.V."/>
            <person name="Hibbett D.S."/>
            <person name="Martin F."/>
            <person name="Nordberg H.P."/>
            <person name="Cantor M.N."/>
            <person name="Hua S.X."/>
        </authorList>
    </citation>
    <scope>NUCLEOTIDE SEQUENCE [LARGE SCALE GENOMIC DNA]</scope>
    <source>
        <strain evidence="2 3">LaAM-08-1</strain>
    </source>
</reference>
<feature type="compositionally biased region" description="Basic and acidic residues" evidence="1">
    <location>
        <begin position="132"/>
        <end position="168"/>
    </location>
</feature>
<feature type="compositionally biased region" description="Polar residues" evidence="1">
    <location>
        <begin position="58"/>
        <end position="88"/>
    </location>
</feature>
<feature type="compositionally biased region" description="Basic and acidic residues" evidence="1">
    <location>
        <begin position="89"/>
        <end position="98"/>
    </location>
</feature>